<dbReference type="OrthoDB" id="10333495at2759"/>
<accession>A0A6A3MGT7</accession>
<organism evidence="1 2">
    <name type="scientific">Phytophthora rubi</name>
    <dbReference type="NCBI Taxonomy" id="129364"/>
    <lineage>
        <taxon>Eukaryota</taxon>
        <taxon>Sar</taxon>
        <taxon>Stramenopiles</taxon>
        <taxon>Oomycota</taxon>
        <taxon>Peronosporomycetes</taxon>
        <taxon>Peronosporales</taxon>
        <taxon>Peronosporaceae</taxon>
        <taxon>Phytophthora</taxon>
    </lineage>
</organism>
<dbReference type="Proteomes" id="UP000435112">
    <property type="component" value="Unassembled WGS sequence"/>
</dbReference>
<dbReference type="AlphaFoldDB" id="A0A6A3MGT7"/>
<protein>
    <submittedName>
        <fullName evidence="1">Uncharacterized protein</fullName>
    </submittedName>
</protein>
<comment type="caution">
    <text evidence="1">The sequence shown here is derived from an EMBL/GenBank/DDBJ whole genome shotgun (WGS) entry which is preliminary data.</text>
</comment>
<gene>
    <name evidence="1" type="ORF">PR002_g9801</name>
</gene>
<proteinExistence type="predicted"/>
<evidence type="ECO:0000313" key="1">
    <source>
        <dbReference type="EMBL" id="KAE9030756.1"/>
    </source>
</evidence>
<evidence type="ECO:0000313" key="2">
    <source>
        <dbReference type="Proteomes" id="UP000435112"/>
    </source>
</evidence>
<sequence length="47" mass="5500">MRPRFYRRCVTTLELTDNFWTQTMDISGYAVREVNSGRVLFTRAVAA</sequence>
<reference evidence="1 2" key="1">
    <citation type="submission" date="2018-09" db="EMBL/GenBank/DDBJ databases">
        <title>Genomic investigation of the strawberry pathogen Phytophthora fragariae indicates pathogenicity is determined by transcriptional variation in three key races.</title>
        <authorList>
            <person name="Adams T.M."/>
            <person name="Armitage A.D."/>
            <person name="Sobczyk M.K."/>
            <person name="Bates H.J."/>
            <person name="Dunwell J.M."/>
            <person name="Nellist C.F."/>
            <person name="Harrison R.J."/>
        </authorList>
    </citation>
    <scope>NUCLEOTIDE SEQUENCE [LARGE SCALE GENOMIC DNA]</scope>
    <source>
        <strain evidence="1 2">SCRP324</strain>
    </source>
</reference>
<name>A0A6A3MGT7_9STRA</name>
<dbReference type="EMBL" id="QXFU01000534">
    <property type="protein sequence ID" value="KAE9030756.1"/>
    <property type="molecule type" value="Genomic_DNA"/>
</dbReference>